<dbReference type="GO" id="GO:0005871">
    <property type="term" value="C:kinesin complex"/>
    <property type="evidence" value="ECO:0000318"/>
    <property type="project" value="GO_Central"/>
</dbReference>
<evidence type="ECO:0000256" key="15">
    <source>
        <dbReference type="RuleBase" id="RU000394"/>
    </source>
</evidence>
<feature type="region of interest" description="Disordered" evidence="16">
    <location>
        <begin position="679"/>
        <end position="725"/>
    </location>
</feature>
<evidence type="ECO:0000256" key="11">
    <source>
        <dbReference type="ARBA" id="ARBA00023212"/>
    </source>
</evidence>
<dbReference type="OMA" id="DSATCMI"/>
<gene>
    <name evidence="18" type="primary">KIF2B</name>
</gene>
<dbReference type="InParanoid" id="A0A6I8NB73"/>
<evidence type="ECO:0000256" key="9">
    <source>
        <dbReference type="ARBA" id="ARBA00023054"/>
    </source>
</evidence>
<keyword evidence="6 14" id="KW-0547">Nucleotide-binding</keyword>
<dbReference type="SMART" id="SM00129">
    <property type="entry name" value="KISc"/>
    <property type="match status" value="1"/>
</dbReference>
<keyword evidence="7" id="KW-0498">Mitosis</keyword>
<keyword evidence="4" id="KW-0132">Cell division</keyword>
<feature type="compositionally biased region" description="Pro residues" evidence="16">
    <location>
        <begin position="66"/>
        <end position="87"/>
    </location>
</feature>
<keyword evidence="9" id="KW-0175">Coiled coil</keyword>
<dbReference type="GO" id="GO:0051301">
    <property type="term" value="P:cell division"/>
    <property type="evidence" value="ECO:0007669"/>
    <property type="project" value="UniProtKB-KW"/>
</dbReference>
<organism evidence="18 19">
    <name type="scientific">Ornithorhynchus anatinus</name>
    <name type="common">Duckbill platypus</name>
    <dbReference type="NCBI Taxonomy" id="9258"/>
    <lineage>
        <taxon>Eukaryota</taxon>
        <taxon>Metazoa</taxon>
        <taxon>Chordata</taxon>
        <taxon>Craniata</taxon>
        <taxon>Vertebrata</taxon>
        <taxon>Euteleostomi</taxon>
        <taxon>Mammalia</taxon>
        <taxon>Monotremata</taxon>
        <taxon>Ornithorhynchidae</taxon>
        <taxon>Ornithorhynchus</taxon>
    </lineage>
</organism>
<evidence type="ECO:0000256" key="12">
    <source>
        <dbReference type="ARBA" id="ARBA00023306"/>
    </source>
</evidence>
<evidence type="ECO:0000256" key="6">
    <source>
        <dbReference type="ARBA" id="ARBA00022741"/>
    </source>
</evidence>
<feature type="compositionally biased region" description="Basic and acidic residues" evidence="16">
    <location>
        <begin position="699"/>
        <end position="710"/>
    </location>
</feature>
<dbReference type="CDD" id="cd01367">
    <property type="entry name" value="KISc_KIF2_like"/>
    <property type="match status" value="1"/>
</dbReference>
<evidence type="ECO:0000256" key="2">
    <source>
        <dbReference type="ARBA" id="ARBA00004300"/>
    </source>
</evidence>
<dbReference type="GO" id="GO:0005737">
    <property type="term" value="C:cytoplasm"/>
    <property type="evidence" value="ECO:0000318"/>
    <property type="project" value="GO_Central"/>
</dbReference>
<dbReference type="FunFam" id="3.40.850.10:FF:000012">
    <property type="entry name" value="Kinesin-like protein"/>
    <property type="match status" value="1"/>
</dbReference>
<sequence>MGRLSILMSVPLPAPYLWAGDRSVYCCISALSSPPFTSPAPSPIVTSASGPGGGGPGQGAGRHRAAPPPGRDPSGPHPRSPAAPPHRPSAASTLPRLTTAAQGPPRAPPAPSPRERFGDLQAGICLAIRRSDGRIHSAVVTSLNPDHDSVTVEWVEQGGSKGKKVDLNSVFLLNPNLAPALPREEPPQSPGPPGDAPGDAPGLPEASPRPPSPPAPRSAEGDRPAPGRRPGVTPLNGEIPCGDSPAVTPAPSTTPSPWRWRKSQCVREVERLRERRESRRRKLKEAEAHRGRGPTGEWAAGAGAHPNREISGMIQEYRRRLDRARIPSAGRRPADDRRICVCVRKRPLNPRELAMRDLDVVTIPAGDIVLVHESKQRVDLTRYLDHQTFRFDRAFDATASNEVVYRHTAQPLVRTIFRRGRATCFAYGQTGSGKTHTMGGDFSGRDPEGSAGIYTLAARDVFLLLAEPGYGRLGLKVFCTFFEIYGGKVYDLLNWKRRLRVLEDGKQQVQVVGLHEEEVARVEDVLSLLELGNGCRMSGQTSANAHSSRSHAIFQIILRTGTGALHGKFSLIDLAGNERGADTSRANRQRQLEGAEINKSLLALKECIRALGRNKPHTPFRASKLTQVLRDSFIGVDSATCMIATISPGMTSCENTLNTLRYANRVKELAVDPGTVCHVHGAPEPGPPAGAGTPGGPPDRPDALRVRDEEGQPAPEPGARSPVSPCGDLGQWLGTVLDAAQGVSCDIDFRAAEFESALEQKIGVLAEILAKVKGFRADLR</sequence>
<keyword evidence="11" id="KW-0206">Cytoskeleton</keyword>
<protein>
    <recommendedName>
        <fullName evidence="15">Kinesin-like protein</fullName>
    </recommendedName>
</protein>
<dbReference type="GO" id="GO:0005813">
    <property type="term" value="C:centrosome"/>
    <property type="evidence" value="ECO:0000318"/>
    <property type="project" value="GO_Central"/>
</dbReference>
<dbReference type="SUPFAM" id="SSF52540">
    <property type="entry name" value="P-loop containing nucleoside triphosphate hydrolases"/>
    <property type="match status" value="1"/>
</dbReference>
<reference evidence="18" key="2">
    <citation type="submission" date="2025-08" db="UniProtKB">
        <authorList>
            <consortium name="Ensembl"/>
        </authorList>
    </citation>
    <scope>IDENTIFICATION</scope>
    <source>
        <strain evidence="18">Glennie</strain>
    </source>
</reference>
<dbReference type="InterPro" id="IPR001752">
    <property type="entry name" value="Kinesin_motor_dom"/>
</dbReference>
<dbReference type="GO" id="GO:0007019">
    <property type="term" value="P:microtubule depolymerization"/>
    <property type="evidence" value="ECO:0007669"/>
    <property type="project" value="UniProtKB-ARBA"/>
</dbReference>
<dbReference type="InterPro" id="IPR036961">
    <property type="entry name" value="Kinesin_motor_dom_sf"/>
</dbReference>
<name>A0A6I8NB73_ORNAN</name>
<dbReference type="InterPro" id="IPR027417">
    <property type="entry name" value="P-loop_NTPase"/>
</dbReference>
<dbReference type="PRINTS" id="PR00380">
    <property type="entry name" value="KINESINHEAVY"/>
</dbReference>
<dbReference type="GeneTree" id="ENSGT00940000165325"/>
<dbReference type="Gene3D" id="3.40.850.10">
    <property type="entry name" value="Kinesin motor domain"/>
    <property type="match status" value="1"/>
</dbReference>
<dbReference type="Pfam" id="PF00225">
    <property type="entry name" value="Kinesin"/>
    <property type="match status" value="1"/>
</dbReference>
<dbReference type="Pfam" id="PF22923">
    <property type="entry name" value="KIF2A-like_1st"/>
    <property type="match status" value="1"/>
</dbReference>
<feature type="compositionally biased region" description="Low complexity" evidence="16">
    <location>
        <begin position="244"/>
        <end position="257"/>
    </location>
</feature>
<feature type="compositionally biased region" description="Low complexity" evidence="16">
    <location>
        <begin position="196"/>
        <end position="206"/>
    </location>
</feature>
<keyword evidence="19" id="KW-1185">Reference proteome</keyword>
<dbReference type="PROSITE" id="PS50067">
    <property type="entry name" value="KINESIN_MOTOR_2"/>
    <property type="match status" value="1"/>
</dbReference>
<comment type="similarity">
    <text evidence="13">Belongs to the TRAFAC class myosin-kinesin ATPase superfamily. Kinesin family. KIN-13 subfamily.</text>
</comment>
<dbReference type="InterPro" id="IPR027640">
    <property type="entry name" value="Kinesin-like_fam"/>
</dbReference>
<dbReference type="GO" id="GO:0008017">
    <property type="term" value="F:microtubule binding"/>
    <property type="evidence" value="ECO:0000318"/>
    <property type="project" value="GO_Central"/>
</dbReference>
<dbReference type="GO" id="GO:0007018">
    <property type="term" value="P:microtubule-based movement"/>
    <property type="evidence" value="ECO:0000318"/>
    <property type="project" value="GO_Central"/>
</dbReference>
<keyword evidence="12" id="KW-0131">Cell cycle</keyword>
<feature type="binding site" evidence="14">
    <location>
        <begin position="428"/>
        <end position="435"/>
    </location>
    <ligand>
        <name>ATP</name>
        <dbReference type="ChEBI" id="CHEBI:30616"/>
    </ligand>
</feature>
<keyword evidence="5 15" id="KW-0493">Microtubule</keyword>
<evidence type="ECO:0000256" key="7">
    <source>
        <dbReference type="ARBA" id="ARBA00022776"/>
    </source>
</evidence>
<dbReference type="GO" id="GO:0016887">
    <property type="term" value="F:ATP hydrolysis activity"/>
    <property type="evidence" value="ECO:0000318"/>
    <property type="project" value="GO_Central"/>
</dbReference>
<dbReference type="InterPro" id="IPR019821">
    <property type="entry name" value="Kinesin_motor_CS"/>
</dbReference>
<feature type="domain" description="Kinesin motor" evidence="17">
    <location>
        <begin position="338"/>
        <end position="669"/>
    </location>
</feature>
<evidence type="ECO:0000259" key="17">
    <source>
        <dbReference type="PROSITE" id="PS50067"/>
    </source>
</evidence>
<keyword evidence="8 14" id="KW-0067">ATP-binding</keyword>
<evidence type="ECO:0000313" key="19">
    <source>
        <dbReference type="Proteomes" id="UP000002279"/>
    </source>
</evidence>
<evidence type="ECO:0000256" key="10">
    <source>
        <dbReference type="ARBA" id="ARBA00023175"/>
    </source>
</evidence>
<evidence type="ECO:0000256" key="13">
    <source>
        <dbReference type="ARBA" id="ARBA00061030"/>
    </source>
</evidence>
<feature type="compositionally biased region" description="Pro residues" evidence="16">
    <location>
        <begin position="207"/>
        <end position="216"/>
    </location>
</feature>
<feature type="compositionally biased region" description="Basic and acidic residues" evidence="16">
    <location>
        <begin position="265"/>
        <end position="277"/>
    </location>
</feature>
<dbReference type="Bgee" id="ENSOANG00000049905">
    <property type="expression patterns" value="Expressed in testis and 2 other cell types or tissues"/>
</dbReference>
<dbReference type="PROSITE" id="PS00411">
    <property type="entry name" value="KINESIN_MOTOR_1"/>
    <property type="match status" value="1"/>
</dbReference>
<keyword evidence="3" id="KW-0963">Cytoplasm</keyword>
<evidence type="ECO:0000256" key="5">
    <source>
        <dbReference type="ARBA" id="ARBA00022701"/>
    </source>
</evidence>
<proteinExistence type="inferred from homology"/>
<dbReference type="InterPro" id="IPR054473">
    <property type="entry name" value="KIF2A-like_N"/>
</dbReference>
<evidence type="ECO:0000313" key="18">
    <source>
        <dbReference type="Ensembl" id="ENSOANP00000038281.1"/>
    </source>
</evidence>
<dbReference type="GO" id="GO:0003777">
    <property type="term" value="F:microtubule motor activity"/>
    <property type="evidence" value="ECO:0000318"/>
    <property type="project" value="GO_Central"/>
</dbReference>
<evidence type="ECO:0000256" key="8">
    <source>
        <dbReference type="ARBA" id="ARBA00022840"/>
    </source>
</evidence>
<reference evidence="18" key="3">
    <citation type="submission" date="2025-09" db="UniProtKB">
        <authorList>
            <consortium name="Ensembl"/>
        </authorList>
    </citation>
    <scope>IDENTIFICATION</scope>
    <source>
        <strain evidence="18">Glennie</strain>
    </source>
</reference>
<dbReference type="PANTHER" id="PTHR47971:SF24">
    <property type="entry name" value="KINESIN-LIKE PROTEIN"/>
    <property type="match status" value="1"/>
</dbReference>
<accession>A0A6I8NB73</accession>
<evidence type="ECO:0000256" key="3">
    <source>
        <dbReference type="ARBA" id="ARBA00022490"/>
    </source>
</evidence>
<dbReference type="Ensembl" id="ENSOANT00000072274.1">
    <property type="protein sequence ID" value="ENSOANP00000038281.1"/>
    <property type="gene ID" value="ENSOANG00000049905.1"/>
</dbReference>
<evidence type="ECO:0000256" key="14">
    <source>
        <dbReference type="PROSITE-ProRule" id="PRU00283"/>
    </source>
</evidence>
<dbReference type="AlphaFoldDB" id="A0A6I8NB73"/>
<feature type="region of interest" description="Disordered" evidence="16">
    <location>
        <begin position="178"/>
        <end position="304"/>
    </location>
</feature>
<dbReference type="PANTHER" id="PTHR47971">
    <property type="entry name" value="KINESIN-RELATED PROTEIN 6"/>
    <property type="match status" value="1"/>
</dbReference>
<reference evidence="18 19" key="1">
    <citation type="journal article" date="2008" name="Nature">
        <title>Genome analysis of the platypus reveals unique signatures of evolution.</title>
        <authorList>
            <person name="Warren W.C."/>
            <person name="Hillier L.W."/>
            <person name="Marshall Graves J.A."/>
            <person name="Birney E."/>
            <person name="Ponting C.P."/>
            <person name="Grutzner F."/>
            <person name="Belov K."/>
            <person name="Miller W."/>
            <person name="Clarke L."/>
            <person name="Chinwalla A.T."/>
            <person name="Yang S.P."/>
            <person name="Heger A."/>
            <person name="Locke D.P."/>
            <person name="Miethke P."/>
            <person name="Waters P.D."/>
            <person name="Veyrunes F."/>
            <person name="Fulton L."/>
            <person name="Fulton B."/>
            <person name="Graves T."/>
            <person name="Wallis J."/>
            <person name="Puente X.S."/>
            <person name="Lopez-Otin C."/>
            <person name="Ordonez G.R."/>
            <person name="Eichler E.E."/>
            <person name="Chen L."/>
            <person name="Cheng Z."/>
            <person name="Deakin J.E."/>
            <person name="Alsop A."/>
            <person name="Thompson K."/>
            <person name="Kirby P."/>
            <person name="Papenfuss A.T."/>
            <person name="Wakefield M.J."/>
            <person name="Olender T."/>
            <person name="Lancet D."/>
            <person name="Huttley G.A."/>
            <person name="Smit A.F."/>
            <person name="Pask A."/>
            <person name="Temple-Smith P."/>
            <person name="Batzer M.A."/>
            <person name="Walker J.A."/>
            <person name="Konkel M.K."/>
            <person name="Harris R.S."/>
            <person name="Whittington C.M."/>
            <person name="Wong E.S."/>
            <person name="Gemmell N.J."/>
            <person name="Buschiazzo E."/>
            <person name="Vargas Jentzsch I.M."/>
            <person name="Merkel A."/>
            <person name="Schmitz J."/>
            <person name="Zemann A."/>
            <person name="Churakov G."/>
            <person name="Kriegs J.O."/>
            <person name="Brosius J."/>
            <person name="Murchison E.P."/>
            <person name="Sachidanandam R."/>
            <person name="Smith C."/>
            <person name="Hannon G.J."/>
            <person name="Tsend-Ayush E."/>
            <person name="McMillan D."/>
            <person name="Attenborough R."/>
            <person name="Rens W."/>
            <person name="Ferguson-Smith M."/>
            <person name="Lefevre C.M."/>
            <person name="Sharp J.A."/>
            <person name="Nicholas K.R."/>
            <person name="Ray D.A."/>
            <person name="Kube M."/>
            <person name="Reinhardt R."/>
            <person name="Pringle T.H."/>
            <person name="Taylor J."/>
            <person name="Jones R.C."/>
            <person name="Nixon B."/>
            <person name="Dacheux J.L."/>
            <person name="Niwa H."/>
            <person name="Sekita Y."/>
            <person name="Huang X."/>
            <person name="Stark A."/>
            <person name="Kheradpour P."/>
            <person name="Kellis M."/>
            <person name="Flicek P."/>
            <person name="Chen Y."/>
            <person name="Webber C."/>
            <person name="Hardison R."/>
            <person name="Nelson J."/>
            <person name="Hallsworth-Pepin K."/>
            <person name="Delehaunty K."/>
            <person name="Markovic C."/>
            <person name="Minx P."/>
            <person name="Feng Y."/>
            <person name="Kremitzki C."/>
            <person name="Mitreva M."/>
            <person name="Glasscock J."/>
            <person name="Wylie T."/>
            <person name="Wohldmann P."/>
            <person name="Thiru P."/>
            <person name="Nhan M.N."/>
            <person name="Pohl C.S."/>
            <person name="Smith S.M."/>
            <person name="Hou S."/>
            <person name="Nefedov M."/>
            <person name="de Jong P.J."/>
            <person name="Renfree M.B."/>
            <person name="Mardis E.R."/>
            <person name="Wilson R.K."/>
        </authorList>
    </citation>
    <scope>NUCLEOTIDE SEQUENCE [LARGE SCALE GENOMIC DNA]</scope>
    <source>
        <strain evidence="18 19">Glennie</strain>
    </source>
</reference>
<dbReference type="GO" id="GO:0005524">
    <property type="term" value="F:ATP binding"/>
    <property type="evidence" value="ECO:0007669"/>
    <property type="project" value="UniProtKB-UniRule"/>
</dbReference>
<evidence type="ECO:0000256" key="4">
    <source>
        <dbReference type="ARBA" id="ARBA00022618"/>
    </source>
</evidence>
<evidence type="ECO:0000256" key="16">
    <source>
        <dbReference type="SAM" id="MobiDB-lite"/>
    </source>
</evidence>
<keyword evidence="10 14" id="KW-0505">Motor protein</keyword>
<comment type="subcellular location">
    <subcellularLocation>
        <location evidence="2">Cytoplasm</location>
        <location evidence="2">Cytoskeleton</location>
        <location evidence="2">Microtubule organizing center</location>
        <location evidence="2">Centrosome</location>
    </subcellularLocation>
    <subcellularLocation>
        <location evidence="1">Cytoplasm</location>
        <location evidence="1">Cytoskeleton</location>
        <location evidence="1">Spindle</location>
    </subcellularLocation>
</comment>
<dbReference type="Proteomes" id="UP000002279">
    <property type="component" value="Chromosome 15"/>
</dbReference>
<feature type="compositionally biased region" description="Gly residues" evidence="16">
    <location>
        <begin position="50"/>
        <end position="60"/>
    </location>
</feature>
<dbReference type="GO" id="GO:0005819">
    <property type="term" value="C:spindle"/>
    <property type="evidence" value="ECO:0000318"/>
    <property type="project" value="GO_Central"/>
</dbReference>
<evidence type="ECO:0000256" key="1">
    <source>
        <dbReference type="ARBA" id="ARBA00004186"/>
    </source>
</evidence>
<feature type="region of interest" description="Disordered" evidence="16">
    <location>
        <begin position="36"/>
        <end position="117"/>
    </location>
</feature>
<dbReference type="GO" id="GO:0005874">
    <property type="term" value="C:microtubule"/>
    <property type="evidence" value="ECO:0000318"/>
    <property type="project" value="GO_Central"/>
</dbReference>